<dbReference type="PANTHER" id="PTHR40061:SF1">
    <property type="entry name" value="SPORULATION PROTEIN YLMC-RELATED"/>
    <property type="match status" value="1"/>
</dbReference>
<protein>
    <submittedName>
        <fullName evidence="1">Sporulation protein, YlmC/YmxH family</fullName>
    </submittedName>
</protein>
<dbReference type="PANTHER" id="PTHR40061">
    <property type="entry name" value="SPORULATION PROTEIN YLMC-RELATED"/>
    <property type="match status" value="1"/>
</dbReference>
<dbReference type="SUPFAM" id="SSF50346">
    <property type="entry name" value="PRC-barrel domain"/>
    <property type="match status" value="1"/>
</dbReference>
<dbReference type="EMBL" id="CYXN01000001">
    <property type="protein sequence ID" value="CUM71299.1"/>
    <property type="molecule type" value="Genomic_DNA"/>
</dbReference>
<dbReference type="InterPro" id="IPR011033">
    <property type="entry name" value="PRC_barrel-like_sf"/>
</dbReference>
<dbReference type="AlphaFoldDB" id="A0A173R180"/>
<name>A0A173R180_9FIRM</name>
<gene>
    <name evidence="1" type="ORF">ERS852582_00178</name>
</gene>
<reference evidence="1 2" key="1">
    <citation type="submission" date="2015-09" db="EMBL/GenBank/DDBJ databases">
        <authorList>
            <consortium name="Pathogen Informatics"/>
        </authorList>
    </citation>
    <scope>NUCLEOTIDE SEQUENCE [LARGE SCALE GENOMIC DNA]</scope>
    <source>
        <strain evidence="1 2">2789STDY5834970</strain>
    </source>
</reference>
<dbReference type="Proteomes" id="UP000095649">
    <property type="component" value="Unassembled WGS sequence"/>
</dbReference>
<proteinExistence type="predicted"/>
<evidence type="ECO:0000313" key="2">
    <source>
        <dbReference type="Proteomes" id="UP000095649"/>
    </source>
</evidence>
<accession>A0A173R180</accession>
<dbReference type="Gene3D" id="2.30.30.240">
    <property type="entry name" value="PRC-barrel domain"/>
    <property type="match status" value="1"/>
</dbReference>
<sequence>MLWQKGGSNVTIRELCEKEVVQLEQGVCLGRADDLEFDPATAQLQCLILLGRPRLLGLLGRDESLTIPWREIETIGTDAILVHTAVPAAPAAPHGFWQQLRAKLGL</sequence>
<evidence type="ECO:0000313" key="1">
    <source>
        <dbReference type="EMBL" id="CUM71299.1"/>
    </source>
</evidence>
<organism evidence="1 2">
    <name type="scientific">Faecalibacterium prausnitzii</name>
    <dbReference type="NCBI Taxonomy" id="853"/>
    <lineage>
        <taxon>Bacteria</taxon>
        <taxon>Bacillati</taxon>
        <taxon>Bacillota</taxon>
        <taxon>Clostridia</taxon>
        <taxon>Eubacteriales</taxon>
        <taxon>Oscillospiraceae</taxon>
        <taxon>Faecalibacterium</taxon>
    </lineage>
</organism>
<dbReference type="NCBIfam" id="TIGR02888">
    <property type="entry name" value="spore_YlmC_YmxH"/>
    <property type="match status" value="1"/>
</dbReference>
<dbReference type="InterPro" id="IPR014238">
    <property type="entry name" value="Spore_YlmC/YmxH"/>
</dbReference>